<protein>
    <recommendedName>
        <fullName evidence="3">Dicer-like protein 1</fullName>
    </recommendedName>
</protein>
<feature type="region of interest" description="Disordered" evidence="19">
    <location>
        <begin position="1"/>
        <end position="66"/>
    </location>
</feature>
<comment type="caution">
    <text evidence="25">The sequence shown here is derived from an EMBL/GenBank/DDBJ whole genome shotgun (WGS) entry which is preliminary data.</text>
</comment>
<evidence type="ECO:0000256" key="18">
    <source>
        <dbReference type="PROSITE-ProRule" id="PRU00657"/>
    </source>
</evidence>
<dbReference type="PROSITE" id="PS51327">
    <property type="entry name" value="DICER_DSRBF"/>
    <property type="match status" value="1"/>
</dbReference>
<dbReference type="SUPFAM" id="SSF54768">
    <property type="entry name" value="dsRNA-binding domain-like"/>
    <property type="match status" value="1"/>
</dbReference>
<evidence type="ECO:0000256" key="1">
    <source>
        <dbReference type="ARBA" id="ARBA00001936"/>
    </source>
</evidence>
<evidence type="ECO:0000256" key="12">
    <source>
        <dbReference type="ARBA" id="ARBA00022842"/>
    </source>
</evidence>
<dbReference type="GO" id="GO:0003723">
    <property type="term" value="F:RNA binding"/>
    <property type="evidence" value="ECO:0007669"/>
    <property type="project" value="UniProtKB-UniRule"/>
</dbReference>
<evidence type="ECO:0000256" key="14">
    <source>
        <dbReference type="ARBA" id="ARBA00023118"/>
    </source>
</evidence>
<dbReference type="SMART" id="SM00487">
    <property type="entry name" value="DEXDc"/>
    <property type="match status" value="1"/>
</dbReference>
<evidence type="ECO:0000256" key="3">
    <source>
        <dbReference type="ARBA" id="ARBA00020797"/>
    </source>
</evidence>
<dbReference type="Gene3D" id="1.10.1520.10">
    <property type="entry name" value="Ribonuclease III domain"/>
    <property type="match status" value="2"/>
</dbReference>
<feature type="compositionally biased region" description="Basic and acidic residues" evidence="19">
    <location>
        <begin position="366"/>
        <end position="376"/>
    </location>
</feature>
<evidence type="ECO:0000256" key="10">
    <source>
        <dbReference type="ARBA" id="ARBA00022833"/>
    </source>
</evidence>
<dbReference type="PROSITE" id="PS51192">
    <property type="entry name" value="HELICASE_ATP_BIND_1"/>
    <property type="match status" value="1"/>
</dbReference>
<keyword evidence="5" id="KW-0479">Metal-binding</keyword>
<feature type="domain" description="PAZ" evidence="21">
    <location>
        <begin position="852"/>
        <end position="981"/>
    </location>
</feature>
<dbReference type="PROSITE" id="PS00517">
    <property type="entry name" value="RNASE_3_1"/>
    <property type="match status" value="2"/>
</dbReference>
<dbReference type="PROSITE" id="PS50821">
    <property type="entry name" value="PAZ"/>
    <property type="match status" value="1"/>
</dbReference>
<dbReference type="FunFam" id="3.40.50.300:FF:001988">
    <property type="entry name" value="Dicer-like protein 1"/>
    <property type="match status" value="1"/>
</dbReference>
<evidence type="ECO:0000256" key="16">
    <source>
        <dbReference type="ARBA" id="ARBA00025403"/>
    </source>
</evidence>
<dbReference type="GO" id="GO:0046872">
    <property type="term" value="F:metal ion binding"/>
    <property type="evidence" value="ECO:0007669"/>
    <property type="project" value="UniProtKB-KW"/>
</dbReference>
<dbReference type="InterPro" id="IPR036389">
    <property type="entry name" value="RNase_III_sf"/>
</dbReference>
<reference evidence="25" key="2">
    <citation type="journal article" date="2023" name="IMA Fungus">
        <title>Comparative genomic study of the Penicillium genus elucidates a diverse pangenome and 15 lateral gene transfer events.</title>
        <authorList>
            <person name="Petersen C."/>
            <person name="Sorensen T."/>
            <person name="Nielsen M.R."/>
            <person name="Sondergaard T.E."/>
            <person name="Sorensen J.L."/>
            <person name="Fitzpatrick D.A."/>
            <person name="Frisvad J.C."/>
            <person name="Nielsen K.L."/>
        </authorList>
    </citation>
    <scope>NUCLEOTIDE SEQUENCE</scope>
    <source>
        <strain evidence="25">IBT 16125</strain>
    </source>
</reference>
<keyword evidence="11" id="KW-0067">ATP-binding</keyword>
<dbReference type="FunFam" id="1.10.1520.10:FF:000015">
    <property type="entry name" value="Dicer-like protein 1"/>
    <property type="match status" value="1"/>
</dbReference>
<evidence type="ECO:0000259" key="21">
    <source>
        <dbReference type="PROSITE" id="PS50821"/>
    </source>
</evidence>
<dbReference type="PROSITE" id="PS51194">
    <property type="entry name" value="HELICASE_CTER"/>
    <property type="match status" value="1"/>
</dbReference>
<dbReference type="GO" id="GO:0030422">
    <property type="term" value="P:siRNA processing"/>
    <property type="evidence" value="ECO:0007669"/>
    <property type="project" value="TreeGrafter"/>
</dbReference>
<feature type="domain" description="RNase III" evidence="20">
    <location>
        <begin position="1219"/>
        <end position="1370"/>
    </location>
</feature>
<comment type="cofactor">
    <cofactor evidence="1">
        <name>Mn(2+)</name>
        <dbReference type="ChEBI" id="CHEBI:29035"/>
    </cofactor>
</comment>
<name>A0AAD6BWR1_9EURO</name>
<evidence type="ECO:0000256" key="17">
    <source>
        <dbReference type="ARBA" id="ARBA00035116"/>
    </source>
</evidence>
<evidence type="ECO:0000259" key="22">
    <source>
        <dbReference type="PROSITE" id="PS51192"/>
    </source>
</evidence>
<dbReference type="InterPro" id="IPR005034">
    <property type="entry name" value="Dicer_dimerisation"/>
</dbReference>
<feature type="domain" description="Helicase C-terminal" evidence="23">
    <location>
        <begin position="395"/>
        <end position="565"/>
    </location>
</feature>
<evidence type="ECO:0000256" key="5">
    <source>
        <dbReference type="ARBA" id="ARBA00022723"/>
    </source>
</evidence>
<keyword evidence="9" id="KW-0347">Helicase</keyword>
<feature type="compositionally biased region" description="Basic and acidic residues" evidence="19">
    <location>
        <begin position="50"/>
        <end position="66"/>
    </location>
</feature>
<gene>
    <name evidence="25" type="ORF">N7458_012275</name>
</gene>
<keyword evidence="26" id="KW-1185">Reference proteome</keyword>
<evidence type="ECO:0000256" key="19">
    <source>
        <dbReference type="SAM" id="MobiDB-lite"/>
    </source>
</evidence>
<dbReference type="SMART" id="SM00535">
    <property type="entry name" value="RIBOc"/>
    <property type="match status" value="2"/>
</dbReference>
<evidence type="ECO:0000256" key="7">
    <source>
        <dbReference type="ARBA" id="ARBA00022741"/>
    </source>
</evidence>
<keyword evidence="12" id="KW-0460">Magnesium</keyword>
<feature type="domain" description="Helicase ATP-binding" evidence="22">
    <location>
        <begin position="98"/>
        <end position="279"/>
    </location>
</feature>
<feature type="domain" description="Dicer dsRNA-binding fold" evidence="24">
    <location>
        <begin position="599"/>
        <end position="701"/>
    </location>
</feature>
<sequence length="1518" mass="172711">MSLLDVYEEPPAASLDESESETESKLTRDRRSERQKLQEAQFQSLLAQHANRDHSTSEKTEKVRSSAFPREHLNISQLLKRQEIGRADLDPRAYQIELFERAKAENTIAVLDTGSGKTLIAVLLLKHILQQELINRADGKAPRIAFFLAHSVTLVFQQSAVLQNNLDQNVAHIFGAMGPDLWDQKIWDDYFAKNMVIVCTGEILNQCLLNGFIKISQINILILDEAHHAKKDHPYARIIRESYLKAPLSERPRIFGMTASPVDGKTKMTEAAAQLEILLGSRIATTANMEALRQIVNRPFEETWTYSKLGLPFATKIYTQLQETFGKVKSLEPVFRFAWAASSELGEWCADQVWIQALREDVIPHLESGTGKHPESDPYGTEQTRKDLDPWAEGQLSSKVRLLLERLALHFGSSDKKKCIVFVERRNTAKVLLRLCEVLKIQNLRPGILVGVRKSDITGNVTFRRQFEVRGQFQDGTVNCLFATAVAEEGLDIPDCNFVVRFDLYDTLIQYIQSRGRARHAKSTYVTMVEADNESHKRKLQQVREAEVLMRSFCETLPKNRLLCGHDFDVDLKAVLGKEKGKRTYIIESSGAKLTYGHAIDVLARYAASLQYQEEDVNQNQNQTQTDTSTYVNYTMLPVGDKFICEVMLPDKSPVRGVLGTSESSKAMAKGSGAFDACMMLRKLKLLDNHFRPMLHRHLPAMRNAKLAIASKKQDKYDRRCKPSLWSDRIGALPTSLYVTLIRFSPSKPLTRHHAPLILLTRKKLPSFPSFPIFLDDDIETSIQTVCFENPLAVSSQQLGYFTDFTLSAFRDVFHKIFAKTPEVFPYWLAPGRSGTEVISSPTLSDAMIDWGVLRFVQEHREWRWSEDMEPESLLNRFIYDPWTGRYRYFPLKIDPDLSPSDAPPSYVSDRPGLMQNIMNYSSSLGKRSRSLFLERCNWAQPVLQVEIVCLRRNFLDRATASEKAGKRKCVICPEAVMLSAIPLSVVTSCLAFPAVISRLESYLIVLEGCQHIGLDLRLDYALEAFTKDSDNTEEHREEQIHVQRGMGKNYERLEFLGDSFLKMATSIALYCQRPDDNEYDYHVYRMCLICNKNLFDAAIKIELYEYIRSRAFSRHTWFPPGIHLLQGRNFTKSLQTEASHNLAKKTIADVCEALIAAALLTGGKVHRFDMAVRAVTRFVKNDTLTVSHTATSWADYYLSYTKPKWQDNVPNGYELDLAQQVFKKLGYQFKYPALLRSAFTHSSLPRQLAIVPCYQRLEFLGDALLDMACVEYLFRRFPGKDPQWLTEHKMAIVSNKFLGALVVHLGLHRHLQFADGPIQGQVTRYAEEMQRAEAQSDGAMDYWLHTTDAPKCLPDMLEAYTAAIFVDSGFDYAVVEEFFDAHILPYFVDISLYDTFANRQPTTFLFHQLATVYECKDACLKVGKIPGSDAEESMMLAAVMVHGQPIGEAYGTSSRYAKVRASENAIEALKMLLPIDFRLKFACDCHSTDTNAENQIETKEENLLDLRFEQKGVIPVL</sequence>
<evidence type="ECO:0000256" key="13">
    <source>
        <dbReference type="ARBA" id="ARBA00022884"/>
    </source>
</evidence>
<dbReference type="GO" id="GO:0005524">
    <property type="term" value="F:ATP binding"/>
    <property type="evidence" value="ECO:0007669"/>
    <property type="project" value="UniProtKB-KW"/>
</dbReference>
<evidence type="ECO:0000256" key="4">
    <source>
        <dbReference type="ARBA" id="ARBA00022721"/>
    </source>
</evidence>
<dbReference type="Gene3D" id="3.40.50.300">
    <property type="entry name" value="P-loop containing nucleotide triphosphate hydrolases"/>
    <property type="match status" value="2"/>
</dbReference>
<dbReference type="GO" id="GO:0005634">
    <property type="term" value="C:nucleus"/>
    <property type="evidence" value="ECO:0007669"/>
    <property type="project" value="TreeGrafter"/>
</dbReference>
<evidence type="ECO:0000313" key="26">
    <source>
        <dbReference type="Proteomes" id="UP001213681"/>
    </source>
</evidence>
<keyword evidence="4" id="KW-0930">Antiviral protein</keyword>
<dbReference type="Pfam" id="PF03368">
    <property type="entry name" value="Dicer_dimer"/>
    <property type="match status" value="1"/>
</dbReference>
<organism evidence="25 26">
    <name type="scientific">Penicillium daleae</name>
    <dbReference type="NCBI Taxonomy" id="63821"/>
    <lineage>
        <taxon>Eukaryota</taxon>
        <taxon>Fungi</taxon>
        <taxon>Dikarya</taxon>
        <taxon>Ascomycota</taxon>
        <taxon>Pezizomycotina</taxon>
        <taxon>Eurotiomycetes</taxon>
        <taxon>Eurotiomycetidae</taxon>
        <taxon>Eurotiales</taxon>
        <taxon>Aspergillaceae</taxon>
        <taxon>Penicillium</taxon>
    </lineage>
</organism>
<dbReference type="InterPro" id="IPR001650">
    <property type="entry name" value="Helicase_C-like"/>
</dbReference>
<dbReference type="InterPro" id="IPR003100">
    <property type="entry name" value="PAZ_dom"/>
</dbReference>
<dbReference type="EMBL" id="JAPVEA010000009">
    <property type="protein sequence ID" value="KAJ5433119.1"/>
    <property type="molecule type" value="Genomic_DNA"/>
</dbReference>
<comment type="similarity">
    <text evidence="17 18">Belongs to the helicase family. Dicer subfamily.</text>
</comment>
<keyword evidence="10" id="KW-0862">Zinc</keyword>
<keyword evidence="13 18" id="KW-0694">RNA-binding</keyword>
<dbReference type="SMART" id="SM00490">
    <property type="entry name" value="HELICc"/>
    <property type="match status" value="1"/>
</dbReference>
<dbReference type="GO" id="GO:0051607">
    <property type="term" value="P:defense response to virus"/>
    <property type="evidence" value="ECO:0007669"/>
    <property type="project" value="UniProtKB-KW"/>
</dbReference>
<dbReference type="GO" id="GO:0005737">
    <property type="term" value="C:cytoplasm"/>
    <property type="evidence" value="ECO:0007669"/>
    <property type="project" value="TreeGrafter"/>
</dbReference>
<proteinExistence type="inferred from homology"/>
<evidence type="ECO:0000259" key="23">
    <source>
        <dbReference type="PROSITE" id="PS51194"/>
    </source>
</evidence>
<comment type="function">
    <text evidence="16">Dicer-like endonuclease involved in cleaving double-stranded RNA in the RNA interference (RNAi) pathway. Produces 21 to 25 bp dsRNAs (siRNAs) which target the selective destruction of homologous RNAs leading to sequence-specific suppression of gene expression, called post-transcriptional gene silencing (PTGS). Part of a broad host defense response against viral infection and transposons.</text>
</comment>
<dbReference type="InterPro" id="IPR006935">
    <property type="entry name" value="Helicase/UvrB_N"/>
</dbReference>
<dbReference type="Pfam" id="PF00636">
    <property type="entry name" value="Ribonuclease_3"/>
    <property type="match status" value="2"/>
</dbReference>
<keyword evidence="8" id="KW-0378">Hydrolase</keyword>
<dbReference type="SUPFAM" id="SSF52540">
    <property type="entry name" value="P-loop containing nucleoside triphosphate hydrolases"/>
    <property type="match status" value="1"/>
</dbReference>
<feature type="region of interest" description="Disordered" evidence="19">
    <location>
        <begin position="366"/>
        <end position="387"/>
    </location>
</feature>
<keyword evidence="15" id="KW-0464">Manganese</keyword>
<feature type="domain" description="RNase III" evidence="20">
    <location>
        <begin position="997"/>
        <end position="1164"/>
    </location>
</feature>
<dbReference type="SUPFAM" id="SSF69065">
    <property type="entry name" value="RNase III domain-like"/>
    <property type="match status" value="2"/>
</dbReference>
<dbReference type="CDD" id="cd18034">
    <property type="entry name" value="DEXHc_dicer"/>
    <property type="match status" value="1"/>
</dbReference>
<dbReference type="InterPro" id="IPR056755">
    <property type="entry name" value="DSRM_2"/>
</dbReference>
<dbReference type="InterPro" id="IPR000999">
    <property type="entry name" value="RNase_III_dom"/>
</dbReference>
<dbReference type="CDD" id="cd00593">
    <property type="entry name" value="RIBOc"/>
    <property type="match status" value="2"/>
</dbReference>
<keyword evidence="14" id="KW-0051">Antiviral defense</keyword>
<reference evidence="25" key="1">
    <citation type="submission" date="2022-12" db="EMBL/GenBank/DDBJ databases">
        <authorList>
            <person name="Petersen C."/>
        </authorList>
    </citation>
    <scope>NUCLEOTIDE SEQUENCE</scope>
    <source>
        <strain evidence="25">IBT 16125</strain>
    </source>
</reference>
<dbReference type="Proteomes" id="UP001213681">
    <property type="component" value="Unassembled WGS sequence"/>
</dbReference>
<dbReference type="Gene3D" id="3.30.160.380">
    <property type="entry name" value="Dicer dimerisation domain"/>
    <property type="match status" value="1"/>
</dbReference>
<dbReference type="GO" id="GO:0050688">
    <property type="term" value="P:regulation of defense response to virus"/>
    <property type="evidence" value="ECO:0007669"/>
    <property type="project" value="UniProtKB-KW"/>
</dbReference>
<keyword evidence="6" id="KW-0677">Repeat</keyword>
<dbReference type="GO" id="GO:0003677">
    <property type="term" value="F:DNA binding"/>
    <property type="evidence" value="ECO:0007669"/>
    <property type="project" value="InterPro"/>
</dbReference>
<evidence type="ECO:0000256" key="6">
    <source>
        <dbReference type="ARBA" id="ARBA00022737"/>
    </source>
</evidence>
<dbReference type="InterPro" id="IPR014001">
    <property type="entry name" value="Helicase_ATP-bd"/>
</dbReference>
<feature type="compositionally biased region" description="Basic and acidic residues" evidence="19">
    <location>
        <begin position="22"/>
        <end position="37"/>
    </location>
</feature>
<accession>A0AAD6BWR1</accession>
<evidence type="ECO:0000256" key="15">
    <source>
        <dbReference type="ARBA" id="ARBA00023211"/>
    </source>
</evidence>
<evidence type="ECO:0000256" key="9">
    <source>
        <dbReference type="ARBA" id="ARBA00022806"/>
    </source>
</evidence>
<dbReference type="GO" id="GO:0004386">
    <property type="term" value="F:helicase activity"/>
    <property type="evidence" value="ECO:0007669"/>
    <property type="project" value="UniProtKB-KW"/>
</dbReference>
<dbReference type="Pfam" id="PF04851">
    <property type="entry name" value="ResIII"/>
    <property type="match status" value="1"/>
</dbReference>
<dbReference type="GeneID" id="81605900"/>
<evidence type="ECO:0000256" key="11">
    <source>
        <dbReference type="ARBA" id="ARBA00022840"/>
    </source>
</evidence>
<keyword evidence="7" id="KW-0547">Nucleotide-binding</keyword>
<evidence type="ECO:0000256" key="8">
    <source>
        <dbReference type="ARBA" id="ARBA00022801"/>
    </source>
</evidence>
<evidence type="ECO:0000256" key="2">
    <source>
        <dbReference type="ARBA" id="ARBA00001946"/>
    </source>
</evidence>
<dbReference type="PROSITE" id="PS50142">
    <property type="entry name" value="RNASE_3_2"/>
    <property type="match status" value="2"/>
</dbReference>
<dbReference type="Pfam" id="PF24995">
    <property type="entry name" value="DSRM_2"/>
    <property type="match status" value="1"/>
</dbReference>
<dbReference type="InterPro" id="IPR027417">
    <property type="entry name" value="P-loop_NTPase"/>
</dbReference>
<comment type="cofactor">
    <cofactor evidence="2">
        <name>Mg(2+)</name>
        <dbReference type="ChEBI" id="CHEBI:18420"/>
    </cofactor>
</comment>
<evidence type="ECO:0000259" key="20">
    <source>
        <dbReference type="PROSITE" id="PS50142"/>
    </source>
</evidence>
<evidence type="ECO:0000259" key="24">
    <source>
        <dbReference type="PROSITE" id="PS51327"/>
    </source>
</evidence>
<dbReference type="PANTHER" id="PTHR14950:SF62">
    <property type="entry name" value="DICER-LIKE PROTEIN 1"/>
    <property type="match status" value="1"/>
</dbReference>
<evidence type="ECO:0000313" key="25">
    <source>
        <dbReference type="EMBL" id="KAJ5433119.1"/>
    </source>
</evidence>
<dbReference type="Pfam" id="PF00271">
    <property type="entry name" value="Helicase_C"/>
    <property type="match status" value="1"/>
</dbReference>
<dbReference type="RefSeq" id="XP_056760411.1">
    <property type="nucleotide sequence ID" value="XM_056915657.1"/>
</dbReference>
<dbReference type="InterPro" id="IPR038248">
    <property type="entry name" value="Dicer_dimer_sf"/>
</dbReference>
<dbReference type="GO" id="GO:0004525">
    <property type="term" value="F:ribonuclease III activity"/>
    <property type="evidence" value="ECO:0007669"/>
    <property type="project" value="InterPro"/>
</dbReference>
<dbReference type="PANTHER" id="PTHR14950">
    <property type="entry name" value="DICER-RELATED"/>
    <property type="match status" value="1"/>
</dbReference>